<dbReference type="GO" id="GO:0016747">
    <property type="term" value="F:acyltransferase activity, transferring groups other than amino-acyl groups"/>
    <property type="evidence" value="ECO:0007669"/>
    <property type="project" value="InterPro"/>
</dbReference>
<name>A0A4R1Q7A6_9BACL</name>
<keyword evidence="3" id="KW-1185">Reference proteome</keyword>
<organism evidence="2 3">
    <name type="scientific">Thermolongibacillus altinsuensis</name>
    <dbReference type="NCBI Taxonomy" id="575256"/>
    <lineage>
        <taxon>Bacteria</taxon>
        <taxon>Bacillati</taxon>
        <taxon>Bacillota</taxon>
        <taxon>Bacilli</taxon>
        <taxon>Bacillales</taxon>
        <taxon>Anoxybacillaceae</taxon>
        <taxon>Thermolongibacillus</taxon>
    </lineage>
</organism>
<feature type="domain" description="N-acetyltransferase" evidence="1">
    <location>
        <begin position="199"/>
        <end position="357"/>
    </location>
</feature>
<sequence length="357" mass="41772">MVSHTLEVRYGRVEDYILDFIEIANSLYSDDPNWIPLRKEEILQQLGPTDSYLKRGERSIFIVYRNEKPVARALTSFDSESSGLFETPTGFFSHFESINDLEVVRELFKYITNWFEKRGVVTIMGPMTPKISDTRGLLVEGEGRPLFGMPYTKKYYVDLLKNIGFSESMNMFEYIIKLQPPYEKLKTVSKFVKKKIPNLNIRPLDLPNLKEDMKKIIEVYNEAWKENWGFIPLNAKEFYEAFLQIVPYYQPDYCLIAEIEGQLVGFQMIMPDLNNNSDLNVFRAFFIGVIPQYRNCGVEGLLLSEVLNNLAIKYQIDYIHVAWVLESNKKWRKEIEKIAGKSNIRLKKYVILQKNTV</sequence>
<evidence type="ECO:0000259" key="1">
    <source>
        <dbReference type="PROSITE" id="PS51186"/>
    </source>
</evidence>
<accession>A0A4R1Q7A6</accession>
<evidence type="ECO:0000313" key="2">
    <source>
        <dbReference type="EMBL" id="TCL43364.1"/>
    </source>
</evidence>
<dbReference type="InterPro" id="IPR039968">
    <property type="entry name" value="BcerS-like"/>
</dbReference>
<dbReference type="CDD" id="cd04301">
    <property type="entry name" value="NAT_SF"/>
    <property type="match status" value="1"/>
</dbReference>
<evidence type="ECO:0000313" key="3">
    <source>
        <dbReference type="Proteomes" id="UP000295658"/>
    </source>
</evidence>
<dbReference type="PROSITE" id="PS51186">
    <property type="entry name" value="GNAT"/>
    <property type="match status" value="1"/>
</dbReference>
<reference evidence="2 3" key="1">
    <citation type="submission" date="2019-03" db="EMBL/GenBank/DDBJ databases">
        <title>Genomic Encyclopedia of Type Strains, Phase IV (KMG-IV): sequencing the most valuable type-strain genomes for metagenomic binning, comparative biology and taxonomic classification.</title>
        <authorList>
            <person name="Goeker M."/>
        </authorList>
    </citation>
    <scope>NUCLEOTIDE SEQUENCE [LARGE SCALE GENOMIC DNA]</scope>
    <source>
        <strain evidence="2 3">DSM 24979</strain>
    </source>
</reference>
<dbReference type="InterPro" id="IPR000182">
    <property type="entry name" value="GNAT_dom"/>
</dbReference>
<dbReference type="RefSeq" id="WP_132949694.1">
    <property type="nucleotide sequence ID" value="NZ_SLUL01000029.1"/>
</dbReference>
<dbReference type="EMBL" id="SLUL01000029">
    <property type="protein sequence ID" value="TCL43364.1"/>
    <property type="molecule type" value="Genomic_DNA"/>
</dbReference>
<dbReference type="SUPFAM" id="SSF55729">
    <property type="entry name" value="Acyl-CoA N-acyltransferases (Nat)"/>
    <property type="match status" value="1"/>
</dbReference>
<comment type="caution">
    <text evidence="2">The sequence shown here is derived from an EMBL/GenBank/DDBJ whole genome shotgun (WGS) entry which is preliminary data.</text>
</comment>
<dbReference type="PANTHER" id="PTHR41368:SF1">
    <property type="entry name" value="PROTEIN YGHO"/>
    <property type="match status" value="1"/>
</dbReference>
<dbReference type="PANTHER" id="PTHR41368">
    <property type="entry name" value="PROTEIN YGHO"/>
    <property type="match status" value="1"/>
</dbReference>
<protein>
    <recommendedName>
        <fullName evidence="1">N-acetyltransferase domain-containing protein</fullName>
    </recommendedName>
</protein>
<dbReference type="Proteomes" id="UP000295658">
    <property type="component" value="Unassembled WGS sequence"/>
</dbReference>
<proteinExistence type="predicted"/>
<dbReference type="AlphaFoldDB" id="A0A4R1Q7A6"/>
<dbReference type="InterPro" id="IPR016181">
    <property type="entry name" value="Acyl_CoA_acyltransferase"/>
</dbReference>
<dbReference type="OrthoDB" id="9806005at2"/>
<dbReference type="Gene3D" id="3.40.630.30">
    <property type="match status" value="1"/>
</dbReference>
<gene>
    <name evidence="2" type="ORF">EDD69_1293</name>
</gene>